<feature type="non-terminal residue" evidence="2">
    <location>
        <position position="1"/>
    </location>
</feature>
<name>G7PXM9_MACFA</name>
<sequence length="51" mass="5659">GLLLVALLACLTVMVLMSVWQQRNSKGKLPPGPTPLPFIGNYLQLNTEQMY</sequence>
<dbReference type="Proteomes" id="UP000009130">
    <property type="component" value="Chromosome 19"/>
</dbReference>
<feature type="signal peptide" evidence="1">
    <location>
        <begin position="1"/>
        <end position="21"/>
    </location>
</feature>
<keyword evidence="1" id="KW-0732">Signal</keyword>
<organism>
    <name type="scientific">Macaca fascicularis</name>
    <name type="common">Crab-eating macaque</name>
    <name type="synonym">Cynomolgus monkey</name>
    <dbReference type="NCBI Taxonomy" id="9541"/>
    <lineage>
        <taxon>Eukaryota</taxon>
        <taxon>Metazoa</taxon>
        <taxon>Chordata</taxon>
        <taxon>Craniata</taxon>
        <taxon>Vertebrata</taxon>
        <taxon>Euteleostomi</taxon>
        <taxon>Mammalia</taxon>
        <taxon>Eutheria</taxon>
        <taxon>Euarchontoglires</taxon>
        <taxon>Primates</taxon>
        <taxon>Haplorrhini</taxon>
        <taxon>Catarrhini</taxon>
        <taxon>Cercopithecidae</taxon>
        <taxon>Cercopithecinae</taxon>
        <taxon>Macaca</taxon>
    </lineage>
</organism>
<dbReference type="AlphaFoldDB" id="G7PXM9"/>
<feature type="non-terminal residue" evidence="2">
    <location>
        <position position="51"/>
    </location>
</feature>
<evidence type="ECO:0000313" key="2">
    <source>
        <dbReference type="EMBL" id="EHH59603.1"/>
    </source>
</evidence>
<proteinExistence type="predicted"/>
<feature type="chain" id="PRO_5003502854" evidence="1">
    <location>
        <begin position="22"/>
        <end position="51"/>
    </location>
</feature>
<evidence type="ECO:0000256" key="1">
    <source>
        <dbReference type="SAM" id="SignalP"/>
    </source>
</evidence>
<dbReference type="EMBL" id="CM001294">
    <property type="protein sequence ID" value="EHH59603.1"/>
    <property type="molecule type" value="Genomic_DNA"/>
</dbReference>
<protein>
    <submittedName>
        <fullName evidence="2">Uncharacterized protein</fullName>
    </submittedName>
</protein>
<dbReference type="eggNOG" id="KOG0156">
    <property type="taxonomic scope" value="Eukaryota"/>
</dbReference>
<gene>
    <name evidence="2" type="ORF">EGM_09757</name>
</gene>
<reference evidence="2" key="1">
    <citation type="journal article" date="2011" name="Nat. Biotechnol.">
        <title>Genome sequencing and comparison of two nonhuman primate animal models, the cynomolgus and Chinese rhesus macaques.</title>
        <authorList>
            <person name="Yan G."/>
            <person name="Zhang G."/>
            <person name="Fang X."/>
            <person name="Zhang Y."/>
            <person name="Li C."/>
            <person name="Ling F."/>
            <person name="Cooper D.N."/>
            <person name="Li Q."/>
            <person name="Li Y."/>
            <person name="van Gool A.J."/>
            <person name="Du H."/>
            <person name="Chen J."/>
            <person name="Chen R."/>
            <person name="Zhang P."/>
            <person name="Huang Z."/>
            <person name="Thompson J.R."/>
            <person name="Meng Y."/>
            <person name="Bai Y."/>
            <person name="Wang J."/>
            <person name="Zhuo M."/>
            <person name="Wang T."/>
            <person name="Huang Y."/>
            <person name="Wei L."/>
            <person name="Li J."/>
            <person name="Wang Z."/>
            <person name="Hu H."/>
            <person name="Yang P."/>
            <person name="Le L."/>
            <person name="Stenson P.D."/>
            <person name="Li B."/>
            <person name="Liu X."/>
            <person name="Ball E.V."/>
            <person name="An N."/>
            <person name="Huang Q."/>
            <person name="Zhang Y."/>
            <person name="Fan W."/>
            <person name="Zhang X."/>
            <person name="Li Y."/>
            <person name="Wang W."/>
            <person name="Katze M.G."/>
            <person name="Su B."/>
            <person name="Nielsen R."/>
            <person name="Yang H."/>
            <person name="Wang J."/>
            <person name="Wang X."/>
            <person name="Wang J."/>
        </authorList>
    </citation>
    <scope>NUCLEOTIDE SEQUENCE [LARGE SCALE GENOMIC DNA]</scope>
    <source>
        <strain evidence="2">CE-4</strain>
    </source>
</reference>
<accession>G7PXM9</accession>